<dbReference type="EMBL" id="RJUG01000003">
    <property type="protein sequence ID" value="ROI09172.1"/>
    <property type="molecule type" value="Genomic_DNA"/>
</dbReference>
<dbReference type="Proteomes" id="UP000270224">
    <property type="component" value="Unassembled WGS sequence"/>
</dbReference>
<sequence>MKTLAPASHANFFLFKKFTVLAANFLSSGNVLTTLKILALASLAPLFNLQKFAVLAANFLSRKMFLQL</sequence>
<comment type="caution">
    <text evidence="1">The sequence shown here is derived from an EMBL/GenBank/DDBJ whole genome shotgun (WGS) entry which is preliminary data.</text>
</comment>
<reference evidence="2" key="2">
    <citation type="submission" date="2018-11" db="EMBL/GenBank/DDBJ databases">
        <title>Proposal to divide the Flavobacteriaceae and reorganize its genera based on Amino Acid Identity values calculated from whole genome sequences.</title>
        <authorList>
            <person name="Nicholson A.C."/>
            <person name="Gulvik C.A."/>
            <person name="Whitney A.M."/>
            <person name="Humrighouse B.W."/>
            <person name="Bell M."/>
            <person name="Holmens B."/>
            <person name="Steigerwalt A."/>
            <person name="Villarma A."/>
            <person name="Sheth M."/>
            <person name="Batra D."/>
            <person name="Pryor J."/>
            <person name="Bernardet J.-F."/>
            <person name="Hugo C."/>
            <person name="Kampfer P."/>
            <person name="Newman J."/>
            <person name="Mcquiston J.R."/>
        </authorList>
    </citation>
    <scope>NUCLEOTIDE SEQUENCE [LARGE SCALE GENOMIC DNA]</scope>
    <source>
        <strain evidence="2">H3056</strain>
    </source>
</reference>
<name>A0A3N0WVT0_9FLAO</name>
<accession>A0A3N0WVT0</accession>
<evidence type="ECO:0000313" key="1">
    <source>
        <dbReference type="EMBL" id="ROI09172.1"/>
    </source>
</evidence>
<gene>
    <name evidence="1" type="ORF">EGI11_07110</name>
</gene>
<evidence type="ECO:0000313" key="2">
    <source>
        <dbReference type="Proteomes" id="UP000270224"/>
    </source>
</evidence>
<organism evidence="1 2">
    <name type="scientific">Kaistella daneshvariae</name>
    <dbReference type="NCBI Taxonomy" id="2487074"/>
    <lineage>
        <taxon>Bacteria</taxon>
        <taxon>Pseudomonadati</taxon>
        <taxon>Bacteroidota</taxon>
        <taxon>Flavobacteriia</taxon>
        <taxon>Flavobacteriales</taxon>
        <taxon>Weeksellaceae</taxon>
        <taxon>Chryseobacterium group</taxon>
        <taxon>Kaistella</taxon>
    </lineage>
</organism>
<reference evidence="2" key="1">
    <citation type="submission" date="2018-11" db="EMBL/GenBank/DDBJ databases">
        <title>Proposal to divide the Flavobacteriaceae and reorganize its genera based on Amino Acid Identity values calculated from whole genome sequences.</title>
        <authorList>
            <person name="Nicholson A.C."/>
            <person name="Gulvik C.A."/>
            <person name="Whitney A.M."/>
            <person name="Humrighouse B.W."/>
            <person name="Bell M."/>
            <person name="Holmes B."/>
            <person name="Steigerwalt A."/>
            <person name="Villarma A."/>
            <person name="Sheth M."/>
            <person name="Batra D."/>
            <person name="Pryor J."/>
            <person name="Bernardet J.-F."/>
            <person name="Hugo C."/>
            <person name="Kampfer P."/>
            <person name="Newman J."/>
            <person name="Mcquiston J.R."/>
        </authorList>
    </citation>
    <scope>NUCLEOTIDE SEQUENCE [LARGE SCALE GENOMIC DNA]</scope>
    <source>
        <strain evidence="2">H3056</strain>
    </source>
</reference>
<proteinExistence type="predicted"/>
<protein>
    <submittedName>
        <fullName evidence="1">Uncharacterized protein</fullName>
    </submittedName>
</protein>
<dbReference type="AlphaFoldDB" id="A0A3N0WVT0"/>